<reference evidence="4" key="1">
    <citation type="journal article" date="2023" name="Comput. Struct. Biotechnol. J.">
        <title>Discovery of a novel marine Bacteroidetes with a rich repertoire of carbohydrate-active enzymes.</title>
        <authorList>
            <person name="Chen B."/>
            <person name="Liu G."/>
            <person name="Chen Q."/>
            <person name="Wang H."/>
            <person name="Liu L."/>
            <person name="Tang K."/>
        </authorList>
    </citation>
    <scope>NUCLEOTIDE SEQUENCE</scope>
    <source>
        <strain evidence="4">TK19036</strain>
    </source>
</reference>
<dbReference type="EMBL" id="CP120682">
    <property type="protein sequence ID" value="WKN35390.1"/>
    <property type="molecule type" value="Genomic_DNA"/>
</dbReference>
<dbReference type="PANTHER" id="PTHR13847:SF289">
    <property type="entry name" value="GLYCINE OXIDASE"/>
    <property type="match status" value="1"/>
</dbReference>
<accession>A0AA49GIB5</accession>
<organism evidence="4">
    <name type="scientific">Roseihalotalea indica</name>
    <dbReference type="NCBI Taxonomy" id="2867963"/>
    <lineage>
        <taxon>Bacteria</taxon>
        <taxon>Pseudomonadati</taxon>
        <taxon>Bacteroidota</taxon>
        <taxon>Cytophagia</taxon>
        <taxon>Cytophagales</taxon>
        <taxon>Catalimonadaceae</taxon>
        <taxon>Roseihalotalea</taxon>
    </lineage>
</organism>
<feature type="transmembrane region" description="Helical" evidence="2">
    <location>
        <begin position="7"/>
        <end position="25"/>
    </location>
</feature>
<dbReference type="GO" id="GO:0016491">
    <property type="term" value="F:oxidoreductase activity"/>
    <property type="evidence" value="ECO:0007669"/>
    <property type="project" value="UniProtKB-KW"/>
</dbReference>
<dbReference type="SUPFAM" id="SSF51905">
    <property type="entry name" value="FAD/NAD(P)-binding domain"/>
    <property type="match status" value="1"/>
</dbReference>
<dbReference type="GO" id="GO:0005737">
    <property type="term" value="C:cytoplasm"/>
    <property type="evidence" value="ECO:0007669"/>
    <property type="project" value="TreeGrafter"/>
</dbReference>
<protein>
    <submittedName>
        <fullName evidence="4">FAD-dependent oxidoreductase</fullName>
    </submittedName>
</protein>
<dbReference type="PANTHER" id="PTHR13847">
    <property type="entry name" value="SARCOSINE DEHYDROGENASE-RELATED"/>
    <property type="match status" value="1"/>
</dbReference>
<dbReference type="Pfam" id="PF01266">
    <property type="entry name" value="DAO"/>
    <property type="match status" value="1"/>
</dbReference>
<reference evidence="4" key="2">
    <citation type="journal article" date="2024" name="Antonie Van Leeuwenhoek">
        <title>Roseihalotalea indica gen. nov., sp. nov., a halophilic Bacteroidetes from mesopelagic Southwest Indian Ocean with higher carbohydrate metabolic potential.</title>
        <authorList>
            <person name="Chen B."/>
            <person name="Zhang M."/>
            <person name="Lin D."/>
            <person name="Ye J."/>
            <person name="Tang K."/>
        </authorList>
    </citation>
    <scope>NUCLEOTIDE SEQUENCE</scope>
    <source>
        <strain evidence="4">TK19036</strain>
    </source>
</reference>
<keyword evidence="2" id="KW-0812">Transmembrane</keyword>
<dbReference type="InterPro" id="IPR006076">
    <property type="entry name" value="FAD-dep_OxRdtase"/>
</dbReference>
<evidence type="ECO:0000256" key="1">
    <source>
        <dbReference type="ARBA" id="ARBA00023002"/>
    </source>
</evidence>
<evidence type="ECO:0000259" key="3">
    <source>
        <dbReference type="Pfam" id="PF01266"/>
    </source>
</evidence>
<dbReference type="AlphaFoldDB" id="A0AA49GIB5"/>
<evidence type="ECO:0000313" key="4">
    <source>
        <dbReference type="EMBL" id="WKN35390.1"/>
    </source>
</evidence>
<feature type="domain" description="FAD dependent oxidoreductase" evidence="3">
    <location>
        <begin position="6"/>
        <end position="396"/>
    </location>
</feature>
<proteinExistence type="predicted"/>
<keyword evidence="2" id="KW-1133">Transmembrane helix</keyword>
<dbReference type="InterPro" id="IPR036188">
    <property type="entry name" value="FAD/NAD-bd_sf"/>
</dbReference>
<dbReference type="Gene3D" id="3.50.50.60">
    <property type="entry name" value="FAD/NAD(P)-binding domain"/>
    <property type="match status" value="2"/>
</dbReference>
<dbReference type="Gene3D" id="3.30.9.10">
    <property type="entry name" value="D-Amino Acid Oxidase, subunit A, domain 2"/>
    <property type="match status" value="1"/>
</dbReference>
<sequence>MSSQKKIVIVGGGIVGLCSAYFLQLQGHEVHVVEKNDFGNGCSSGNAGMVVPSHFIPLAAPGTMKLAMKWMFNPESPFTVKPRLDREFWDWSWQFYRSATAKHVKQSGPLLMELNTKSRALYQEFSSFLPFDFQQKGLFMLCKTDQGFKEEQEVAHQAQTLGMEARVLSREEAQRMEPGVELDIAGAVYFPLDAHLTPPTFLKSLYQHLKNQGVVFHQQQTITGIQYNKRQVTSLVSADQHFEADEFIIASGAWSSALVKDLQAHIPMLAGKGYSFMLKTPSVTPSICAIMTEARVTLTPMQQGIRFAGTMEMVGLDQRINQRRLQGIYKAIPQYYPQFGAQHFSSAPVWSGLRPCSPDGLPYVGRLGHYDNLTVATGHAMMGLSLGPITGKLISQVVADETPEVDLTLLHPDRFYRKRKSAYA</sequence>
<gene>
    <name evidence="4" type="ORF">K4G66_23735</name>
</gene>
<evidence type="ECO:0000256" key="2">
    <source>
        <dbReference type="SAM" id="Phobius"/>
    </source>
</evidence>
<dbReference type="SUPFAM" id="SSF54373">
    <property type="entry name" value="FAD-linked reductases, C-terminal domain"/>
    <property type="match status" value="1"/>
</dbReference>
<keyword evidence="1" id="KW-0560">Oxidoreductase</keyword>
<name>A0AA49GIB5_9BACT</name>
<keyword evidence="2" id="KW-0472">Membrane</keyword>